<reference evidence="1 2" key="1">
    <citation type="submission" date="2017-12" db="EMBL/GenBank/DDBJ databases">
        <title>Comparative genomics of Botrytis spp.</title>
        <authorList>
            <person name="Valero-Jimenez C.A."/>
            <person name="Tapia P."/>
            <person name="Veloso J."/>
            <person name="Silva-Moreno E."/>
            <person name="Staats M."/>
            <person name="Valdes J.H."/>
            <person name="Van Kan J.A.L."/>
        </authorList>
    </citation>
    <scope>NUCLEOTIDE SEQUENCE [LARGE SCALE GENOMIC DNA]</scope>
    <source>
        <strain evidence="1 2">MUCL3349</strain>
    </source>
</reference>
<proteinExistence type="predicted"/>
<protein>
    <submittedName>
        <fullName evidence="1">Uncharacterized protein</fullName>
    </submittedName>
</protein>
<name>A0A4Z1KV90_9HELO</name>
<dbReference type="AlphaFoldDB" id="A0A4Z1KV90"/>
<keyword evidence="2" id="KW-1185">Reference proteome</keyword>
<dbReference type="Proteomes" id="UP000297280">
    <property type="component" value="Unassembled WGS sequence"/>
</dbReference>
<gene>
    <name evidence="1" type="ORF">BPOR_0162g00190</name>
</gene>
<comment type="caution">
    <text evidence="1">The sequence shown here is derived from an EMBL/GenBank/DDBJ whole genome shotgun (WGS) entry which is preliminary data.</text>
</comment>
<sequence length="76" mass="8298">MDMAQHRDMNVLETRDSIFADRCATDSCDNAINGIAFAVLAPPNKARWSINTTISSPIDGSEARNRKVSLGSRFVA</sequence>
<dbReference type="EMBL" id="PQXO01000162">
    <property type="protein sequence ID" value="TGO88445.1"/>
    <property type="molecule type" value="Genomic_DNA"/>
</dbReference>
<evidence type="ECO:0000313" key="2">
    <source>
        <dbReference type="Proteomes" id="UP000297280"/>
    </source>
</evidence>
<organism evidence="1 2">
    <name type="scientific">Botrytis porri</name>
    <dbReference type="NCBI Taxonomy" id="87229"/>
    <lineage>
        <taxon>Eukaryota</taxon>
        <taxon>Fungi</taxon>
        <taxon>Dikarya</taxon>
        <taxon>Ascomycota</taxon>
        <taxon>Pezizomycotina</taxon>
        <taxon>Leotiomycetes</taxon>
        <taxon>Helotiales</taxon>
        <taxon>Sclerotiniaceae</taxon>
        <taxon>Botrytis</taxon>
    </lineage>
</organism>
<accession>A0A4Z1KV90</accession>
<evidence type="ECO:0000313" key="1">
    <source>
        <dbReference type="EMBL" id="TGO88445.1"/>
    </source>
</evidence>